<reference evidence="2" key="1">
    <citation type="submission" date="2021-03" db="EMBL/GenBank/DDBJ databases">
        <authorList>
            <person name="Tagirdzhanova G."/>
        </authorList>
    </citation>
    <scope>NUCLEOTIDE SEQUENCE</scope>
</reference>
<dbReference type="Proteomes" id="UP000664169">
    <property type="component" value="Unassembled WGS sequence"/>
</dbReference>
<comment type="caution">
    <text evidence="2">The sequence shown here is derived from an EMBL/GenBank/DDBJ whole genome shotgun (WGS) entry which is preliminary data.</text>
</comment>
<protein>
    <submittedName>
        <fullName evidence="2">Uncharacterized protein</fullName>
    </submittedName>
</protein>
<accession>A0A8H3FEU0</accession>
<proteinExistence type="predicted"/>
<gene>
    <name evidence="2" type="ORF">GOMPHAMPRED_003687</name>
</gene>
<feature type="compositionally biased region" description="Basic and acidic residues" evidence="1">
    <location>
        <begin position="182"/>
        <end position="197"/>
    </location>
</feature>
<feature type="compositionally biased region" description="Low complexity" evidence="1">
    <location>
        <begin position="492"/>
        <end position="507"/>
    </location>
</feature>
<sequence>MKCSHVFNLLWIAGVTITVCSELYEAAAWPSLVISSALTTYDLHRIYKRAAKSPATSNQKGFTNTPPAPSKEVNKPATAASKKNIPGGPAKPKNDNGKGAQPARSVGGPQNARSGSVGVQLTGSGTANDRLEKNSPKSTLKHSNGFAMALNQKAKKNGMDTDSKSSSSPRKLPFSRHVSPRLKTDSRGTLMSKDKQSKIPKAGFVTSGKGRSTKSVNTGMKSNTRSTRASKLSVDNEEDGQLCKRAKTGGCKKKTSRRKTLVNIPEMMKSSSSIELGKLRSFWQNHPGVFPPACISTAGTIITACANIANAHHDPQATTVAQAVGSSMTAGALVYGLVAGYHGHAAKENLSKEDLKKLGDGLTSKAIQAPVDAYKKGSECVGKACKAIGLDKVGPCIGNACKAVGLDKVATCIGEACERIGLKKPKPKQEENREGTTTTTRPDPPTSERVESAPAPETNPRRSRVHFSNLPWNDDIQVTQSGNLRVPPYKPTTLTTTTSAAASSRLLQGKKSEIEPDEQSEAEAGRLKRTMSARS</sequence>
<feature type="region of interest" description="Disordered" evidence="1">
    <location>
        <begin position="424"/>
        <end position="535"/>
    </location>
</feature>
<keyword evidence="3" id="KW-1185">Reference proteome</keyword>
<name>A0A8H3FEU0_9LECA</name>
<feature type="compositionally biased region" description="Polar residues" evidence="1">
    <location>
        <begin position="209"/>
        <end position="230"/>
    </location>
</feature>
<dbReference type="AlphaFoldDB" id="A0A8H3FEU0"/>
<feature type="compositionally biased region" description="Polar residues" evidence="1">
    <location>
        <begin position="54"/>
        <end position="65"/>
    </location>
</feature>
<evidence type="ECO:0000313" key="3">
    <source>
        <dbReference type="Proteomes" id="UP000664169"/>
    </source>
</evidence>
<evidence type="ECO:0000313" key="2">
    <source>
        <dbReference type="EMBL" id="CAF9924731.1"/>
    </source>
</evidence>
<evidence type="ECO:0000256" key="1">
    <source>
        <dbReference type="SAM" id="MobiDB-lite"/>
    </source>
</evidence>
<feature type="compositionally biased region" description="Polar residues" evidence="1">
    <location>
        <begin position="111"/>
        <end position="127"/>
    </location>
</feature>
<feature type="compositionally biased region" description="Basic and acidic residues" evidence="1">
    <location>
        <begin position="424"/>
        <end position="434"/>
    </location>
</feature>
<feature type="region of interest" description="Disordered" evidence="1">
    <location>
        <begin position="52"/>
        <end position="235"/>
    </location>
</feature>
<organism evidence="2 3">
    <name type="scientific">Gomphillus americanus</name>
    <dbReference type="NCBI Taxonomy" id="1940652"/>
    <lineage>
        <taxon>Eukaryota</taxon>
        <taxon>Fungi</taxon>
        <taxon>Dikarya</taxon>
        <taxon>Ascomycota</taxon>
        <taxon>Pezizomycotina</taxon>
        <taxon>Lecanoromycetes</taxon>
        <taxon>OSLEUM clade</taxon>
        <taxon>Ostropomycetidae</taxon>
        <taxon>Ostropales</taxon>
        <taxon>Graphidaceae</taxon>
        <taxon>Gomphilloideae</taxon>
        <taxon>Gomphillus</taxon>
    </lineage>
</organism>
<dbReference type="EMBL" id="CAJPDQ010000022">
    <property type="protein sequence ID" value="CAF9924731.1"/>
    <property type="molecule type" value="Genomic_DNA"/>
</dbReference>